<keyword evidence="2" id="KW-0812">Transmembrane</keyword>
<reference evidence="3 4" key="1">
    <citation type="submission" date="2016-08" db="EMBL/GenBank/DDBJ databases">
        <title>Complete genome sequence of Mycobacterium shinshuense, a subspecies of M. ulcerans.</title>
        <authorList>
            <person name="Yoshida M."/>
            <person name="Ogura Y."/>
            <person name="Hayashi T."/>
            <person name="Hoshino Y."/>
        </authorList>
    </citation>
    <scope>NUCLEOTIDE SEQUENCE [LARGE SCALE GENOMIC DNA]</scope>
    <source>
        <strain evidence="4">ATCC 33728</strain>
    </source>
</reference>
<feature type="transmembrane region" description="Helical" evidence="2">
    <location>
        <begin position="50"/>
        <end position="77"/>
    </location>
</feature>
<feature type="compositionally biased region" description="Basic residues" evidence="1">
    <location>
        <begin position="298"/>
        <end position="307"/>
    </location>
</feature>
<dbReference type="AlphaFoldDB" id="A0A1B4Y5E9"/>
<evidence type="ECO:0000256" key="1">
    <source>
        <dbReference type="SAM" id="MobiDB-lite"/>
    </source>
</evidence>
<evidence type="ECO:0000313" key="3">
    <source>
        <dbReference type="EMBL" id="BAV42250.1"/>
    </source>
</evidence>
<feature type="transmembrane region" description="Helical" evidence="2">
    <location>
        <begin position="83"/>
        <end position="104"/>
    </location>
</feature>
<evidence type="ECO:0000313" key="4">
    <source>
        <dbReference type="Proteomes" id="UP000218067"/>
    </source>
</evidence>
<organism evidence="3 4">
    <name type="scientific">Mycobacterium ulcerans subsp. shinshuense</name>
    <dbReference type="NCBI Taxonomy" id="1124626"/>
    <lineage>
        <taxon>Bacteria</taxon>
        <taxon>Bacillati</taxon>
        <taxon>Actinomycetota</taxon>
        <taxon>Actinomycetes</taxon>
        <taxon>Mycobacteriales</taxon>
        <taxon>Mycobacteriaceae</taxon>
        <taxon>Mycobacterium</taxon>
        <taxon>Mycobacterium ulcerans group</taxon>
    </lineage>
</organism>
<feature type="region of interest" description="Disordered" evidence="1">
    <location>
        <begin position="279"/>
        <end position="307"/>
    </location>
</feature>
<keyword evidence="2" id="KW-0472">Membrane</keyword>
<evidence type="ECO:0000256" key="2">
    <source>
        <dbReference type="SAM" id="Phobius"/>
    </source>
</evidence>
<sequence>MAVKSAQRGQRRALLQRGLDFVGDLSDFAARKISAATDPRARQLRRRRRALRWALIFSAGCVFWAAVTAVLAAWGWFALLLQITGAIAVVQVIPATLLFFRYYWLRSEPLPSQRPTTTRRLPPMGSAARPAMAALGASERGFFSLLGVMERGALVPAAEIQDLTDAANHSAAAMAATAAQVVSMERAAQYSESSRGQLVPTINAFTAQLGAGVRQYNEMVIAAAQLVSSANGATVAEAVSQQRYRPNWSELPIAWPAGRRPSTNWVGYRAARCAPTCVPSALGSPRRPPRAAMPWSCRRNRSSRATA</sequence>
<accession>A0A1B4Y5E9</accession>
<dbReference type="InterPro" id="IPR057952">
    <property type="entry name" value="Rv2743c-like"/>
</dbReference>
<dbReference type="Pfam" id="PF25587">
    <property type="entry name" value="Rv2743c"/>
    <property type="match status" value="1"/>
</dbReference>
<dbReference type="Proteomes" id="UP000218067">
    <property type="component" value="Chromosome"/>
</dbReference>
<dbReference type="NCBIfam" id="NF047839">
    <property type="entry name" value="PspM_Rv2743c"/>
    <property type="match status" value="1"/>
</dbReference>
<name>A0A1B4Y5E9_MYCUL</name>
<keyword evidence="2" id="KW-1133">Transmembrane helix</keyword>
<protein>
    <submittedName>
        <fullName evidence="3">Conserved alanine rich membrane protein</fullName>
    </submittedName>
</protein>
<dbReference type="EMBL" id="AP017624">
    <property type="protein sequence ID" value="BAV42250.1"/>
    <property type="molecule type" value="Genomic_DNA"/>
</dbReference>
<gene>
    <name evidence="3" type="ORF">SHTP_3202</name>
</gene>
<proteinExistence type="predicted"/>